<reference evidence="4" key="1">
    <citation type="journal article" date="2009" name="Environ. Microbiol. Rep.">
        <title>Characterization of canthaxanthin biosynthesis genes from an uncultured marine bacterium.</title>
        <authorList>
            <person name="Maresca J.A."/>
            <person name="Braff J.C."/>
            <person name="Delong E.F."/>
        </authorList>
    </citation>
    <scope>NUCLEOTIDE SEQUENCE</scope>
</reference>
<dbReference type="PANTHER" id="PTHR30545:SF2">
    <property type="entry name" value="SUGAR FERMENTATION STIMULATION PROTEIN A"/>
    <property type="match status" value="1"/>
</dbReference>
<dbReference type="HAMAP" id="MF_00095">
    <property type="entry name" value="SfsA"/>
    <property type="match status" value="1"/>
</dbReference>
<dbReference type="EMBL" id="GQ412706">
    <property type="protein sequence ID" value="ACU26393.1"/>
    <property type="molecule type" value="Genomic_DNA"/>
</dbReference>
<evidence type="ECO:0000259" key="3">
    <source>
        <dbReference type="Pfam" id="PF17746"/>
    </source>
</evidence>
<dbReference type="NCBIfam" id="TIGR00230">
    <property type="entry name" value="sfsA"/>
    <property type="match status" value="1"/>
</dbReference>
<evidence type="ECO:0000313" key="4">
    <source>
        <dbReference type="EMBL" id="ACU26393.1"/>
    </source>
</evidence>
<feature type="domain" description="SfsA N-terminal OB" evidence="3">
    <location>
        <begin position="27"/>
        <end position="93"/>
    </location>
</feature>
<dbReference type="InterPro" id="IPR040452">
    <property type="entry name" value="SfsA_C"/>
</dbReference>
<name>C7FP91_9BACT</name>
<proteinExistence type="inferred from homology"/>
<organism evidence="4">
    <name type="scientific">uncultured bacterium HF186_25m_30B18</name>
    <dbReference type="NCBI Taxonomy" id="662885"/>
    <lineage>
        <taxon>Bacteria</taxon>
        <taxon>environmental samples</taxon>
    </lineage>
</organism>
<keyword evidence="4" id="KW-0238">DNA-binding</keyword>
<gene>
    <name evidence="1" type="primary">sfsA</name>
</gene>
<dbReference type="Gene3D" id="3.40.1350.60">
    <property type="match status" value="1"/>
</dbReference>
<dbReference type="InterPro" id="IPR041465">
    <property type="entry name" value="SfsA_N"/>
</dbReference>
<dbReference type="AlphaFoldDB" id="C7FP91"/>
<dbReference type="GO" id="GO:0003677">
    <property type="term" value="F:DNA binding"/>
    <property type="evidence" value="ECO:0007669"/>
    <property type="project" value="UniProtKB-KW"/>
</dbReference>
<protein>
    <recommendedName>
        <fullName evidence="1">Sugar fermentation stimulation protein homolog</fullName>
    </recommendedName>
</protein>
<dbReference type="Gene3D" id="2.40.50.580">
    <property type="match status" value="1"/>
</dbReference>
<dbReference type="Pfam" id="PF17746">
    <property type="entry name" value="SfsA_N"/>
    <property type="match status" value="1"/>
</dbReference>
<dbReference type="Pfam" id="PF03749">
    <property type="entry name" value="SfsA"/>
    <property type="match status" value="1"/>
</dbReference>
<accession>C7FP91</accession>
<comment type="similarity">
    <text evidence="1">Belongs to the SfsA family.</text>
</comment>
<sequence length="249" mass="27176">MPTFHVDVSQTQIRALFSPPLVQATLLRRYKRFLADVRLSDGREVTAHCMNPGSMKGLTAEGSLVWLTPHDDPKRKLQWTWQIAHEGACPVGVNTNLPNHLVAAAAEAGAIEALTGYTSFRREVRYGAERSRIDLLAEGHPKDARPCYVEIKSVTLADAGTALFPDAVTARGLKHLRELERVVAQGHRAIMFYLVQRADCQRFAPARSIDPAYAEGVLAAKDAGVEVLVYSAQVSPEGITLGAPILTTP</sequence>
<feature type="domain" description="Sugar fermentation stimulation protein C-terminal" evidence="2">
    <location>
        <begin position="97"/>
        <end position="237"/>
    </location>
</feature>
<dbReference type="InterPro" id="IPR005224">
    <property type="entry name" value="SfsA"/>
</dbReference>
<dbReference type="CDD" id="cd22359">
    <property type="entry name" value="SfsA-like_bacterial"/>
    <property type="match status" value="1"/>
</dbReference>
<evidence type="ECO:0000256" key="1">
    <source>
        <dbReference type="HAMAP-Rule" id="MF_00095"/>
    </source>
</evidence>
<dbReference type="PANTHER" id="PTHR30545">
    <property type="entry name" value="SUGAR FERMENTATION STIMULATION PROTEIN A"/>
    <property type="match status" value="1"/>
</dbReference>
<evidence type="ECO:0000259" key="2">
    <source>
        <dbReference type="Pfam" id="PF03749"/>
    </source>
</evidence>